<protein>
    <submittedName>
        <fullName evidence="3">Phage shock protein A</fullName>
    </submittedName>
</protein>
<evidence type="ECO:0000256" key="2">
    <source>
        <dbReference type="SAM" id="Coils"/>
    </source>
</evidence>
<dbReference type="Pfam" id="PF04012">
    <property type="entry name" value="PspA_IM30"/>
    <property type="match status" value="1"/>
</dbReference>
<dbReference type="EMBL" id="FNPI01000001">
    <property type="protein sequence ID" value="SDY13671.1"/>
    <property type="molecule type" value="Genomic_DNA"/>
</dbReference>
<proteinExistence type="inferred from homology"/>
<organism evidence="3 4">
    <name type="scientific">Evansella caseinilytica</name>
    <dbReference type="NCBI Taxonomy" id="1503961"/>
    <lineage>
        <taxon>Bacteria</taxon>
        <taxon>Bacillati</taxon>
        <taxon>Bacillota</taxon>
        <taxon>Bacilli</taxon>
        <taxon>Bacillales</taxon>
        <taxon>Bacillaceae</taxon>
        <taxon>Evansella</taxon>
    </lineage>
</organism>
<dbReference type="InterPro" id="IPR007157">
    <property type="entry name" value="PspA_VIPP1"/>
</dbReference>
<evidence type="ECO:0000313" key="3">
    <source>
        <dbReference type="EMBL" id="SDY13671.1"/>
    </source>
</evidence>
<name>A0A1H3HDY2_9BACI</name>
<dbReference type="PANTHER" id="PTHR31088:SF6">
    <property type="entry name" value="PHAGE SHOCK PROTEIN A"/>
    <property type="match status" value="1"/>
</dbReference>
<dbReference type="OrthoDB" id="9779630at2"/>
<sequence>MSIIQRFKTIMASNINTLLDKADNPEKLVDQYLKELAIDFGKVKSEMTAMQMNKQRLKRQLDEYRADSNRMQLYAVKALENNEEEEARKFLEKKAALTDKAVELQNQYDGVCTSTEQMQQMYEKLAGDIRDLEARRNLLKGRAAAARTKGKLSETGSSLHHTMSTFNRMEDDVNRALYEAEALAKLRSGSAFDIDDEFTEIAEKEKQGNSVEDELALLKKQVNKDE</sequence>
<feature type="coiled-coil region" evidence="2">
    <location>
        <begin position="47"/>
        <end position="149"/>
    </location>
</feature>
<evidence type="ECO:0000256" key="1">
    <source>
        <dbReference type="ARBA" id="ARBA00043985"/>
    </source>
</evidence>
<dbReference type="Proteomes" id="UP000198935">
    <property type="component" value="Unassembled WGS sequence"/>
</dbReference>
<reference evidence="4" key="1">
    <citation type="submission" date="2016-10" db="EMBL/GenBank/DDBJ databases">
        <authorList>
            <person name="Varghese N."/>
            <person name="Submissions S."/>
        </authorList>
    </citation>
    <scope>NUCLEOTIDE SEQUENCE [LARGE SCALE GENOMIC DNA]</scope>
    <source>
        <strain evidence="4">SP</strain>
    </source>
</reference>
<keyword evidence="2" id="KW-0175">Coiled coil</keyword>
<accession>A0A1H3HDY2</accession>
<comment type="similarity">
    <text evidence="1">Belongs to the PspA/Vipp/IM30 family.</text>
</comment>
<dbReference type="STRING" id="1503961.SAMN05421736_101467"/>
<gene>
    <name evidence="3" type="ORF">SAMN05421736_101467</name>
</gene>
<dbReference type="AlphaFoldDB" id="A0A1H3HDY2"/>
<keyword evidence="4" id="KW-1185">Reference proteome</keyword>
<evidence type="ECO:0000313" key="4">
    <source>
        <dbReference type="Proteomes" id="UP000198935"/>
    </source>
</evidence>
<dbReference type="PANTHER" id="PTHR31088">
    <property type="entry name" value="MEMBRANE-ASSOCIATED PROTEIN VIPP1, CHLOROPLASTIC"/>
    <property type="match status" value="1"/>
</dbReference>